<accession>A0A133K9U2</accession>
<dbReference type="PATRIC" id="fig|1398.22.peg.3880"/>
<protein>
    <submittedName>
        <fullName evidence="1">Uncharacterized protein</fullName>
    </submittedName>
</protein>
<name>A0A133K9U2_HEYCO</name>
<evidence type="ECO:0000313" key="1">
    <source>
        <dbReference type="EMBL" id="KWZ76342.1"/>
    </source>
</evidence>
<dbReference type="EMBL" id="LRPN01000209">
    <property type="protein sequence ID" value="KWZ76342.1"/>
    <property type="molecule type" value="Genomic_DNA"/>
</dbReference>
<organism evidence="1 2">
    <name type="scientific">Heyndrickxia coagulans</name>
    <name type="common">Weizmannia coagulans</name>
    <dbReference type="NCBI Taxonomy" id="1398"/>
    <lineage>
        <taxon>Bacteria</taxon>
        <taxon>Bacillati</taxon>
        <taxon>Bacillota</taxon>
        <taxon>Bacilli</taxon>
        <taxon>Bacillales</taxon>
        <taxon>Bacillaceae</taxon>
        <taxon>Heyndrickxia</taxon>
    </lineage>
</organism>
<sequence>MNMLWNIEEQIMSAASMNINVTKISKHDTELRFQQLSRKYANGTKLFPLWEHLDNDIAIQHPEAWKWIAEYIGNCQAILMFNPSDEKSSFEAEGGENLVKLLSEMFNVEFYVTNKNNEYYLLCFNHHDVLIACGDATEWIKKYENIQG</sequence>
<reference evidence="2" key="1">
    <citation type="submission" date="2016-01" db="EMBL/GenBank/DDBJ databases">
        <authorList>
            <person name="Mitreva M."/>
            <person name="Pepin K.H."/>
            <person name="Mihindukulasuriya K.A."/>
            <person name="Fulton R."/>
            <person name="Fronick C."/>
            <person name="O'Laughlin M."/>
            <person name="Miner T."/>
            <person name="Herter B."/>
            <person name="Rosa B.A."/>
            <person name="Cordes M."/>
            <person name="Tomlinson C."/>
            <person name="Wollam A."/>
            <person name="Palsikar V.B."/>
            <person name="Mardis E.R."/>
            <person name="Wilson R.K."/>
        </authorList>
    </citation>
    <scope>NUCLEOTIDE SEQUENCE [LARGE SCALE GENOMIC DNA]</scope>
    <source>
        <strain evidence="2">GED7749B</strain>
    </source>
</reference>
<comment type="caution">
    <text evidence="1">The sequence shown here is derived from an EMBL/GenBank/DDBJ whole genome shotgun (WGS) entry which is preliminary data.</text>
</comment>
<gene>
    <name evidence="1" type="ORF">HMPREF3213_03874</name>
</gene>
<dbReference type="AlphaFoldDB" id="A0A133K9U2"/>
<dbReference type="Proteomes" id="UP000070376">
    <property type="component" value="Unassembled WGS sequence"/>
</dbReference>
<proteinExistence type="predicted"/>
<evidence type="ECO:0000313" key="2">
    <source>
        <dbReference type="Proteomes" id="UP000070376"/>
    </source>
</evidence>